<dbReference type="RefSeq" id="WP_145854225.1">
    <property type="nucleotide sequence ID" value="NZ_RPFW01000003.1"/>
</dbReference>
<accession>A0A6P2C4B1</accession>
<evidence type="ECO:0000259" key="1">
    <source>
        <dbReference type="PROSITE" id="PS51725"/>
    </source>
</evidence>
<protein>
    <submittedName>
        <fullName evidence="2">Antibiotic biosynthesis monooxygenase</fullName>
    </submittedName>
</protein>
<dbReference type="InterPro" id="IPR011008">
    <property type="entry name" value="Dimeric_a/b-barrel"/>
</dbReference>
<reference evidence="2 3" key="1">
    <citation type="submission" date="2018-11" db="EMBL/GenBank/DDBJ databases">
        <title>Trebonia kvetii gen.nov., sp.nov., a novel acidophilic actinobacterium, and proposal of the new actinobacterial family Treboniaceae fam. nov.</title>
        <authorList>
            <person name="Rapoport D."/>
            <person name="Sagova-Mareckova M."/>
            <person name="Sedlacek I."/>
            <person name="Provaznik J."/>
            <person name="Kralova S."/>
            <person name="Pavlinic D."/>
            <person name="Benes V."/>
            <person name="Kopecky J."/>
        </authorList>
    </citation>
    <scope>NUCLEOTIDE SEQUENCE [LARGE SCALE GENOMIC DNA]</scope>
    <source>
        <strain evidence="2 3">15Tr583</strain>
    </source>
</reference>
<sequence length="100" mass="11219">MEFVVIAQYRAREGEAERVAEALAEMVAPTRAEQGNLDYQVFRDPKDPSLFVLFERYADADAFDAHRATPHFGAWLAGVVLPALDDRIRLDLVPLGAYQP</sequence>
<dbReference type="InterPro" id="IPR007138">
    <property type="entry name" value="ABM_dom"/>
</dbReference>
<dbReference type="GO" id="GO:0005829">
    <property type="term" value="C:cytosol"/>
    <property type="evidence" value="ECO:0007669"/>
    <property type="project" value="TreeGrafter"/>
</dbReference>
<dbReference type="Proteomes" id="UP000460272">
    <property type="component" value="Unassembled WGS sequence"/>
</dbReference>
<comment type="caution">
    <text evidence="2">The sequence shown here is derived from an EMBL/GenBank/DDBJ whole genome shotgun (WGS) entry which is preliminary data.</text>
</comment>
<keyword evidence="3" id="KW-1185">Reference proteome</keyword>
<dbReference type="Pfam" id="PF03992">
    <property type="entry name" value="ABM"/>
    <property type="match status" value="1"/>
</dbReference>
<evidence type="ECO:0000313" key="3">
    <source>
        <dbReference type="Proteomes" id="UP000460272"/>
    </source>
</evidence>
<proteinExistence type="predicted"/>
<evidence type="ECO:0000313" key="2">
    <source>
        <dbReference type="EMBL" id="TVZ04353.1"/>
    </source>
</evidence>
<dbReference type="AlphaFoldDB" id="A0A6P2C4B1"/>
<dbReference type="PANTHER" id="PTHR33336:SF3">
    <property type="entry name" value="ABM DOMAIN-CONTAINING PROTEIN"/>
    <property type="match status" value="1"/>
</dbReference>
<gene>
    <name evidence="2" type="ORF">EAS64_18450</name>
</gene>
<dbReference type="PANTHER" id="PTHR33336">
    <property type="entry name" value="QUINOL MONOOXYGENASE YGIN-RELATED"/>
    <property type="match status" value="1"/>
</dbReference>
<dbReference type="SUPFAM" id="SSF54909">
    <property type="entry name" value="Dimeric alpha+beta barrel"/>
    <property type="match status" value="1"/>
</dbReference>
<name>A0A6P2C4B1_9ACTN</name>
<dbReference type="OrthoDB" id="3695636at2"/>
<dbReference type="GO" id="GO:0004497">
    <property type="term" value="F:monooxygenase activity"/>
    <property type="evidence" value="ECO:0007669"/>
    <property type="project" value="UniProtKB-KW"/>
</dbReference>
<dbReference type="InterPro" id="IPR050744">
    <property type="entry name" value="AI-2_Isomerase_LsrG"/>
</dbReference>
<feature type="domain" description="ABM" evidence="1">
    <location>
        <begin position="3"/>
        <end position="92"/>
    </location>
</feature>
<dbReference type="EMBL" id="RPFW01000003">
    <property type="protein sequence ID" value="TVZ04353.1"/>
    <property type="molecule type" value="Genomic_DNA"/>
</dbReference>
<keyword evidence="2" id="KW-0560">Oxidoreductase</keyword>
<dbReference type="Gene3D" id="3.30.70.100">
    <property type="match status" value="1"/>
</dbReference>
<dbReference type="PROSITE" id="PS51725">
    <property type="entry name" value="ABM"/>
    <property type="match status" value="1"/>
</dbReference>
<keyword evidence="2" id="KW-0503">Monooxygenase</keyword>
<organism evidence="2 3">
    <name type="scientific">Trebonia kvetii</name>
    <dbReference type="NCBI Taxonomy" id="2480626"/>
    <lineage>
        <taxon>Bacteria</taxon>
        <taxon>Bacillati</taxon>
        <taxon>Actinomycetota</taxon>
        <taxon>Actinomycetes</taxon>
        <taxon>Streptosporangiales</taxon>
        <taxon>Treboniaceae</taxon>
        <taxon>Trebonia</taxon>
    </lineage>
</organism>